<keyword evidence="7" id="KW-1133">Transmembrane helix</keyword>
<dbReference type="EMBL" id="HE806317">
    <property type="protein sequence ID" value="CCH59240.1"/>
    <property type="molecule type" value="Genomic_DNA"/>
</dbReference>
<evidence type="ECO:0000256" key="10">
    <source>
        <dbReference type="PROSITE-ProRule" id="PRU00282"/>
    </source>
</evidence>
<dbReference type="SUPFAM" id="SSF103506">
    <property type="entry name" value="Mitochondrial carrier"/>
    <property type="match status" value="1"/>
</dbReference>
<evidence type="ECO:0000256" key="2">
    <source>
        <dbReference type="ARBA" id="ARBA00006375"/>
    </source>
</evidence>
<keyword evidence="13" id="KW-1185">Reference proteome</keyword>
<evidence type="ECO:0000256" key="7">
    <source>
        <dbReference type="ARBA" id="ARBA00022989"/>
    </source>
</evidence>
<dbReference type="OrthoDB" id="434783at2759"/>
<organism evidence="12 13">
    <name type="scientific">Henningerozyma blattae (strain ATCC 34711 / CBS 6284 / DSM 70876 / NBRC 10599 / NRRL Y-10934 / UCD 77-7)</name>
    <name type="common">Yeast</name>
    <name type="synonym">Tetrapisispora blattae</name>
    <dbReference type="NCBI Taxonomy" id="1071380"/>
    <lineage>
        <taxon>Eukaryota</taxon>
        <taxon>Fungi</taxon>
        <taxon>Dikarya</taxon>
        <taxon>Ascomycota</taxon>
        <taxon>Saccharomycotina</taxon>
        <taxon>Saccharomycetes</taxon>
        <taxon>Saccharomycetales</taxon>
        <taxon>Saccharomycetaceae</taxon>
        <taxon>Henningerozyma</taxon>
    </lineage>
</organism>
<dbReference type="PANTHER" id="PTHR46356:SF1">
    <property type="entry name" value="MITOCHONDRIAL 2-OXODICARBOXYLATE CARRIER"/>
    <property type="match status" value="1"/>
</dbReference>
<feature type="repeat" description="Solcar" evidence="10">
    <location>
        <begin position="203"/>
        <end position="293"/>
    </location>
</feature>
<dbReference type="InterPro" id="IPR002067">
    <property type="entry name" value="MCP"/>
</dbReference>
<dbReference type="PANTHER" id="PTHR46356">
    <property type="entry name" value="MITOCHONDRIAL 2-OXODICARBOXYLATE CARRIER"/>
    <property type="match status" value="1"/>
</dbReference>
<evidence type="ECO:0000313" key="13">
    <source>
        <dbReference type="Proteomes" id="UP000002866"/>
    </source>
</evidence>
<evidence type="ECO:0000256" key="11">
    <source>
        <dbReference type="RuleBase" id="RU000488"/>
    </source>
</evidence>
<dbReference type="FunCoup" id="I2GYN8">
    <property type="interactions" value="263"/>
</dbReference>
<dbReference type="Pfam" id="PF00153">
    <property type="entry name" value="Mito_carr"/>
    <property type="match status" value="3"/>
</dbReference>
<keyword evidence="4 10" id="KW-0812">Transmembrane</keyword>
<dbReference type="InParanoid" id="I2GYN8"/>
<dbReference type="GO" id="GO:0005310">
    <property type="term" value="F:dicarboxylic acid transmembrane transporter activity"/>
    <property type="evidence" value="ECO:0007669"/>
    <property type="project" value="EnsemblFungi"/>
</dbReference>
<feature type="repeat" description="Solcar" evidence="10">
    <location>
        <begin position="109"/>
        <end position="193"/>
    </location>
</feature>
<name>I2GYN8_HENB6</name>
<evidence type="ECO:0000256" key="9">
    <source>
        <dbReference type="ARBA" id="ARBA00023136"/>
    </source>
</evidence>
<keyword evidence="6" id="KW-0999">Mitochondrion inner membrane</keyword>
<evidence type="ECO:0000256" key="8">
    <source>
        <dbReference type="ARBA" id="ARBA00023128"/>
    </source>
</evidence>
<evidence type="ECO:0000313" key="12">
    <source>
        <dbReference type="EMBL" id="CCH59240.1"/>
    </source>
</evidence>
<gene>
    <name evidence="12" type="primary">TBLA0B04020</name>
    <name evidence="12" type="ORF">TBLA_0B04020</name>
</gene>
<evidence type="ECO:0000256" key="3">
    <source>
        <dbReference type="ARBA" id="ARBA00022448"/>
    </source>
</evidence>
<dbReference type="KEGG" id="tbl:TBLA_0B04020"/>
<evidence type="ECO:0000256" key="1">
    <source>
        <dbReference type="ARBA" id="ARBA00004448"/>
    </source>
</evidence>
<comment type="subcellular location">
    <subcellularLocation>
        <location evidence="1">Mitochondrion inner membrane</location>
        <topology evidence="1">Multi-pass membrane protein</topology>
    </subcellularLocation>
</comment>
<protein>
    <recommendedName>
        <fullName evidence="14">Mitochondrial 2-oxodicarboxylate carrier 1</fullName>
    </recommendedName>
</protein>
<dbReference type="InterPro" id="IPR051752">
    <property type="entry name" value="Mito_2-oxodicarb_carrier"/>
</dbReference>
<feature type="repeat" description="Solcar" evidence="10">
    <location>
        <begin position="7"/>
        <end position="100"/>
    </location>
</feature>
<dbReference type="AlphaFoldDB" id="I2GYN8"/>
<reference evidence="12 13" key="1">
    <citation type="journal article" date="2011" name="Proc. Natl. Acad. Sci. U.S.A.">
        <title>Evolutionary erosion of yeast sex chromosomes by mating-type switching accidents.</title>
        <authorList>
            <person name="Gordon J.L."/>
            <person name="Armisen D."/>
            <person name="Proux-Wera E."/>
            <person name="Oheigeartaigh S.S."/>
            <person name="Byrne K.P."/>
            <person name="Wolfe K.H."/>
        </authorList>
    </citation>
    <scope>NUCLEOTIDE SEQUENCE [LARGE SCALE GENOMIC DNA]</scope>
    <source>
        <strain evidence="13">ATCC 34711 / CBS 6284 / DSM 70876 / NBRC 10599 / NRRL Y-10934 / UCD 77-7</strain>
    </source>
</reference>
<dbReference type="InterPro" id="IPR023395">
    <property type="entry name" value="MCP_dom_sf"/>
</dbReference>
<dbReference type="Gene3D" id="1.50.40.10">
    <property type="entry name" value="Mitochondrial carrier domain"/>
    <property type="match status" value="1"/>
</dbReference>
<evidence type="ECO:0008006" key="14">
    <source>
        <dbReference type="Google" id="ProtNLM"/>
    </source>
</evidence>
<dbReference type="GO" id="GO:0005743">
    <property type="term" value="C:mitochondrial inner membrane"/>
    <property type="evidence" value="ECO:0007669"/>
    <property type="project" value="UniProtKB-SubCell"/>
</dbReference>
<dbReference type="Proteomes" id="UP000002866">
    <property type="component" value="Chromosome 2"/>
</dbReference>
<dbReference type="HOGENOM" id="CLU_015166_5_2_1"/>
<dbReference type="OMA" id="LPFQYQF"/>
<dbReference type="eggNOG" id="KOG0754">
    <property type="taxonomic scope" value="Eukaryota"/>
</dbReference>
<dbReference type="InterPro" id="IPR018108">
    <property type="entry name" value="MCP_transmembrane"/>
</dbReference>
<accession>I2GYN8</accession>
<dbReference type="GO" id="GO:0006839">
    <property type="term" value="P:mitochondrial transport"/>
    <property type="evidence" value="ECO:0007669"/>
    <property type="project" value="EnsemblFungi"/>
</dbReference>
<dbReference type="PROSITE" id="PS50920">
    <property type="entry name" value="SOLCAR"/>
    <property type="match status" value="3"/>
</dbReference>
<keyword evidence="9 10" id="KW-0472">Membrane</keyword>
<comment type="similarity">
    <text evidence="2 11">Belongs to the mitochondrial carrier (TC 2.A.29) family.</text>
</comment>
<dbReference type="RefSeq" id="XP_004178759.1">
    <property type="nucleotide sequence ID" value="XM_004178711.1"/>
</dbReference>
<sequence>MSEKKNTPFVYKFTAGAVAGISEILLMYPLDVVKTRMQLQVSNPGITNSDTMYGGIIDCFTKMIRKEGASKLYKGISSPILMEAPKRATKFATNEEFSYQYKRLFPNVGAQSIATLSGASAGICEAFVVVPFELVKIRLQDRNSVFKGPLDVLRNLIKKEGVFSIYNGLESTLWRQSVWNAGYFGSIFQIRSILNQYPSMEKNVTIRDLIAGMIGGTIGVLLNIPFDVVKSRIQSQPILENGVRKYNWAWPSLFVVYREEGFLALYKGFLPKVVRLGPGGGIMLVVFNGVLTWMGGGK</sequence>
<dbReference type="PRINTS" id="PR00926">
    <property type="entry name" value="MITOCARRIER"/>
</dbReference>
<keyword evidence="5" id="KW-0677">Repeat</keyword>
<evidence type="ECO:0000256" key="5">
    <source>
        <dbReference type="ARBA" id="ARBA00022737"/>
    </source>
</evidence>
<keyword evidence="8" id="KW-0496">Mitochondrion</keyword>
<keyword evidence="3 11" id="KW-0813">Transport</keyword>
<proteinExistence type="inferred from homology"/>
<evidence type="ECO:0000256" key="6">
    <source>
        <dbReference type="ARBA" id="ARBA00022792"/>
    </source>
</evidence>
<evidence type="ECO:0000256" key="4">
    <source>
        <dbReference type="ARBA" id="ARBA00022692"/>
    </source>
</evidence>
<dbReference type="GeneID" id="14494033"/>